<evidence type="ECO:0008006" key="3">
    <source>
        <dbReference type="Google" id="ProtNLM"/>
    </source>
</evidence>
<proteinExistence type="predicted"/>
<accession>A0ABD3S0P4</accession>
<keyword evidence="2" id="KW-1185">Reference proteome</keyword>
<organism evidence="1 2">
    <name type="scientific">Penstemon smallii</name>
    <dbReference type="NCBI Taxonomy" id="265156"/>
    <lineage>
        <taxon>Eukaryota</taxon>
        <taxon>Viridiplantae</taxon>
        <taxon>Streptophyta</taxon>
        <taxon>Embryophyta</taxon>
        <taxon>Tracheophyta</taxon>
        <taxon>Spermatophyta</taxon>
        <taxon>Magnoliopsida</taxon>
        <taxon>eudicotyledons</taxon>
        <taxon>Gunneridae</taxon>
        <taxon>Pentapetalae</taxon>
        <taxon>asterids</taxon>
        <taxon>lamiids</taxon>
        <taxon>Lamiales</taxon>
        <taxon>Plantaginaceae</taxon>
        <taxon>Cheloneae</taxon>
        <taxon>Penstemon</taxon>
    </lineage>
</organism>
<dbReference type="AlphaFoldDB" id="A0ABD3S0P4"/>
<protein>
    <recommendedName>
        <fullName evidence="3">Transposase</fullName>
    </recommendedName>
</protein>
<evidence type="ECO:0000313" key="1">
    <source>
        <dbReference type="EMBL" id="KAL3818031.1"/>
    </source>
</evidence>
<evidence type="ECO:0000313" key="2">
    <source>
        <dbReference type="Proteomes" id="UP001634393"/>
    </source>
</evidence>
<name>A0ABD3S0P4_9LAMI</name>
<dbReference type="EMBL" id="JBJXBP010000007">
    <property type="protein sequence ID" value="KAL3818031.1"/>
    <property type="molecule type" value="Genomic_DNA"/>
</dbReference>
<gene>
    <name evidence="1" type="ORF">ACJIZ3_003936</name>
</gene>
<reference evidence="1 2" key="1">
    <citation type="submission" date="2024-12" db="EMBL/GenBank/DDBJ databases">
        <title>The unique morphological basis and parallel evolutionary history of personate flowers in Penstemon.</title>
        <authorList>
            <person name="Depatie T.H."/>
            <person name="Wessinger C.A."/>
        </authorList>
    </citation>
    <scope>NUCLEOTIDE SEQUENCE [LARGE SCALE GENOMIC DNA]</scope>
    <source>
        <strain evidence="1">WTNN_2</strain>
        <tissue evidence="1">Leaf</tissue>
    </source>
</reference>
<comment type="caution">
    <text evidence="1">The sequence shown here is derived from an EMBL/GenBank/DDBJ whole genome shotgun (WGS) entry which is preliminary data.</text>
</comment>
<dbReference type="Proteomes" id="UP001634393">
    <property type="component" value="Unassembled WGS sequence"/>
</dbReference>
<sequence length="84" mass="9466">MRGTASLRAILRELKPTYSSKGRWVGTMTPRKQTNDNANEAHIEKDKAQPIAAFSRPPPFHPFLGPLVALSMLESWTKRDNCDD</sequence>